<keyword evidence="5 12" id="KW-0418">Kinase</keyword>
<gene>
    <name evidence="12" type="ordered locus">Cyan7425_0715</name>
</gene>
<dbReference type="PROSITE" id="PS50011">
    <property type="entry name" value="PROTEIN_KINASE_DOM"/>
    <property type="match status" value="1"/>
</dbReference>
<evidence type="ECO:0000256" key="1">
    <source>
        <dbReference type="ARBA" id="ARBA00012513"/>
    </source>
</evidence>
<dbReference type="Gene3D" id="3.30.200.20">
    <property type="entry name" value="Phosphorylase Kinase, domain 1"/>
    <property type="match status" value="1"/>
</dbReference>
<name>B8HVS4_CYAP4</name>
<dbReference type="eggNOG" id="COG0515">
    <property type="taxonomic scope" value="Bacteria"/>
</dbReference>
<dbReference type="KEGG" id="cyn:Cyan7425_0715"/>
<feature type="binding site" evidence="9">
    <location>
        <position position="54"/>
    </location>
    <ligand>
        <name>ATP</name>
        <dbReference type="ChEBI" id="CHEBI:30616"/>
    </ligand>
</feature>
<evidence type="ECO:0000256" key="2">
    <source>
        <dbReference type="ARBA" id="ARBA00022527"/>
    </source>
</evidence>
<dbReference type="STRING" id="395961.Cyan7425_0715"/>
<feature type="domain" description="Protein kinase" evidence="11">
    <location>
        <begin position="24"/>
        <end position="290"/>
    </location>
</feature>
<feature type="region of interest" description="Disordered" evidence="10">
    <location>
        <begin position="308"/>
        <end position="332"/>
    </location>
</feature>
<dbReference type="EMBL" id="CP001344">
    <property type="protein sequence ID" value="ACL43102.1"/>
    <property type="molecule type" value="Genomic_DNA"/>
</dbReference>
<dbReference type="Pfam" id="PF00069">
    <property type="entry name" value="Pkinase"/>
    <property type="match status" value="1"/>
</dbReference>
<proteinExistence type="predicted"/>
<dbReference type="AlphaFoldDB" id="B8HVS4"/>
<keyword evidence="6 9" id="KW-0067">ATP-binding</keyword>
<keyword evidence="4 9" id="KW-0547">Nucleotide-binding</keyword>
<keyword evidence="3" id="KW-0808">Transferase</keyword>
<dbReference type="PANTHER" id="PTHR24363:SF0">
    <property type="entry name" value="SERINE_THREONINE KINASE LIKE DOMAIN CONTAINING 1"/>
    <property type="match status" value="1"/>
</dbReference>
<accession>B8HVS4</accession>
<evidence type="ECO:0000256" key="6">
    <source>
        <dbReference type="ARBA" id="ARBA00022840"/>
    </source>
</evidence>
<dbReference type="GO" id="GO:0005524">
    <property type="term" value="F:ATP binding"/>
    <property type="evidence" value="ECO:0007669"/>
    <property type="project" value="UniProtKB-UniRule"/>
</dbReference>
<evidence type="ECO:0000256" key="8">
    <source>
        <dbReference type="ARBA" id="ARBA00048679"/>
    </source>
</evidence>
<dbReference type="EC" id="2.7.11.1" evidence="1"/>
<dbReference type="PROSITE" id="PS00109">
    <property type="entry name" value="PROTEIN_KINASE_TYR"/>
    <property type="match status" value="1"/>
</dbReference>
<evidence type="ECO:0000256" key="9">
    <source>
        <dbReference type="PROSITE-ProRule" id="PRU10141"/>
    </source>
</evidence>
<feature type="compositionally biased region" description="Pro residues" evidence="10">
    <location>
        <begin position="490"/>
        <end position="500"/>
    </location>
</feature>
<organism evidence="12">
    <name type="scientific">Cyanothece sp. (strain PCC 7425 / ATCC 29141)</name>
    <dbReference type="NCBI Taxonomy" id="395961"/>
    <lineage>
        <taxon>Bacteria</taxon>
        <taxon>Bacillati</taxon>
        <taxon>Cyanobacteriota</taxon>
        <taxon>Cyanophyceae</taxon>
        <taxon>Gomontiellales</taxon>
        <taxon>Cyanothecaceae</taxon>
        <taxon>Cyanothece</taxon>
    </lineage>
</organism>
<dbReference type="CDD" id="cd14014">
    <property type="entry name" value="STKc_PknB_like"/>
    <property type="match status" value="1"/>
</dbReference>
<evidence type="ECO:0000256" key="10">
    <source>
        <dbReference type="SAM" id="MobiDB-lite"/>
    </source>
</evidence>
<dbReference type="InterPro" id="IPR000719">
    <property type="entry name" value="Prot_kinase_dom"/>
</dbReference>
<comment type="catalytic activity">
    <reaction evidence="8">
        <text>L-seryl-[protein] + ATP = O-phospho-L-seryl-[protein] + ADP + H(+)</text>
        <dbReference type="Rhea" id="RHEA:17989"/>
        <dbReference type="Rhea" id="RHEA-COMP:9863"/>
        <dbReference type="Rhea" id="RHEA-COMP:11604"/>
        <dbReference type="ChEBI" id="CHEBI:15378"/>
        <dbReference type="ChEBI" id="CHEBI:29999"/>
        <dbReference type="ChEBI" id="CHEBI:30616"/>
        <dbReference type="ChEBI" id="CHEBI:83421"/>
        <dbReference type="ChEBI" id="CHEBI:456216"/>
        <dbReference type="EC" id="2.7.11.1"/>
    </reaction>
</comment>
<comment type="catalytic activity">
    <reaction evidence="7">
        <text>L-threonyl-[protein] + ATP = O-phospho-L-threonyl-[protein] + ADP + H(+)</text>
        <dbReference type="Rhea" id="RHEA:46608"/>
        <dbReference type="Rhea" id="RHEA-COMP:11060"/>
        <dbReference type="Rhea" id="RHEA-COMP:11605"/>
        <dbReference type="ChEBI" id="CHEBI:15378"/>
        <dbReference type="ChEBI" id="CHEBI:30013"/>
        <dbReference type="ChEBI" id="CHEBI:30616"/>
        <dbReference type="ChEBI" id="CHEBI:61977"/>
        <dbReference type="ChEBI" id="CHEBI:456216"/>
        <dbReference type="EC" id="2.7.11.1"/>
    </reaction>
</comment>
<protein>
    <recommendedName>
        <fullName evidence="1">non-specific serine/threonine protein kinase</fullName>
        <ecNumber evidence="1">2.7.11.1</ecNumber>
    </recommendedName>
</protein>
<dbReference type="OrthoDB" id="507628at2"/>
<evidence type="ECO:0000256" key="7">
    <source>
        <dbReference type="ARBA" id="ARBA00047899"/>
    </source>
</evidence>
<reference evidence="12" key="1">
    <citation type="submission" date="2009-01" db="EMBL/GenBank/DDBJ databases">
        <title>Complete sequence of chromosome Cyanothece sp. PCC 7425.</title>
        <authorList>
            <consortium name="US DOE Joint Genome Institute"/>
            <person name="Lucas S."/>
            <person name="Copeland A."/>
            <person name="Lapidus A."/>
            <person name="Glavina del Rio T."/>
            <person name="Dalin E."/>
            <person name="Tice H."/>
            <person name="Bruce D."/>
            <person name="Goodwin L."/>
            <person name="Pitluck S."/>
            <person name="Sims D."/>
            <person name="Meineke L."/>
            <person name="Brettin T."/>
            <person name="Detter J.C."/>
            <person name="Han C."/>
            <person name="Larimer F."/>
            <person name="Land M."/>
            <person name="Hauser L."/>
            <person name="Kyrpides N."/>
            <person name="Ovchinnikova G."/>
            <person name="Liberton M."/>
            <person name="Stoeckel J."/>
            <person name="Banerjee A."/>
            <person name="Singh A."/>
            <person name="Page L."/>
            <person name="Sato H."/>
            <person name="Zhao L."/>
            <person name="Sherman L."/>
            <person name="Pakrasi H."/>
            <person name="Richardson P."/>
        </authorList>
    </citation>
    <scope>NUCLEOTIDE SEQUENCE</scope>
    <source>
        <strain evidence="12">PCC 7425</strain>
    </source>
</reference>
<evidence type="ECO:0000256" key="4">
    <source>
        <dbReference type="ARBA" id="ARBA00022741"/>
    </source>
</evidence>
<dbReference type="SUPFAM" id="SSF56112">
    <property type="entry name" value="Protein kinase-like (PK-like)"/>
    <property type="match status" value="1"/>
</dbReference>
<feature type="compositionally biased region" description="Pro residues" evidence="10">
    <location>
        <begin position="319"/>
        <end position="332"/>
    </location>
</feature>
<evidence type="ECO:0000256" key="5">
    <source>
        <dbReference type="ARBA" id="ARBA00022777"/>
    </source>
</evidence>
<dbReference type="Gene3D" id="2.60.120.380">
    <property type="match status" value="2"/>
</dbReference>
<dbReference type="GO" id="GO:0004674">
    <property type="term" value="F:protein serine/threonine kinase activity"/>
    <property type="evidence" value="ECO:0007669"/>
    <property type="project" value="UniProtKB-KW"/>
</dbReference>
<dbReference type="InterPro" id="IPR017441">
    <property type="entry name" value="Protein_kinase_ATP_BS"/>
</dbReference>
<evidence type="ECO:0000256" key="3">
    <source>
        <dbReference type="ARBA" id="ARBA00022679"/>
    </source>
</evidence>
<evidence type="ECO:0000313" key="12">
    <source>
        <dbReference type="EMBL" id="ACL43102.1"/>
    </source>
</evidence>
<dbReference type="PROSITE" id="PS00107">
    <property type="entry name" value="PROTEIN_KINASE_ATP"/>
    <property type="match status" value="1"/>
</dbReference>
<dbReference type="InterPro" id="IPR011009">
    <property type="entry name" value="Kinase-like_dom_sf"/>
</dbReference>
<dbReference type="HOGENOM" id="CLU_021464_0_0_3"/>
<sequence length="629" mass="69046">MVGSVSLLAMQPPLSAGTVLHSRYTIIQLLGQGGFARTYLAEDRERFHELCVLKEFIPTQTNPYLLEKAREMFDREAAILYQIQHSQIPRFRATFEYDFPTGARLFLVQDYVAGETYRHLLNQRLSQGYTFSEAEVRHLLLQLLPVLDYIHTQGIIHRDISPENLMLRLSDQQPVLIDFGVVKEIVSRCQQETEFPGTAVGKPGYAPLEQLQTGRAYPSSDLYSLAVTAIVLLTGQEPQKLFEDRTATWAWQPYTRVKPDFACVLNRMLNYKPGDRFQSAIEVMDILQSLPLAESTAIQIDPATTTTQIKTPLLEGRTPSPPDLQSQPPPTAPLVSAAVTPVAYPRWFRLPLAGLAVVISLGSASLLWFRMLQPSPAPSALTPLSHSTANFSYNRPLALKGEGKVTVRGKVQADEVLNYQLQTQAGQVLNVTLQEHEGVQLQILSPEQVPLQSLSPLPLSHGGLYGLRLAPLPGIKQGYYQLSVSLQSLKPPPAAKPVPSPAGSQNPNTPTPRSNASLAQRSAAHPALPSPIQLPSGRNLLEVKGQIKGSKTKRYLVPVQSGQKLSAVVVNGPVTLNIRNPEGRILSNGGQVLNWQGRLGRSGTYQIEVVGIPLGNPDAVPFSLKLGLR</sequence>
<dbReference type="Gene3D" id="1.10.510.10">
    <property type="entry name" value="Transferase(Phosphotransferase) domain 1"/>
    <property type="match status" value="1"/>
</dbReference>
<feature type="compositionally biased region" description="Polar residues" evidence="10">
    <location>
        <begin position="503"/>
        <end position="520"/>
    </location>
</feature>
<evidence type="ECO:0000259" key="11">
    <source>
        <dbReference type="PROSITE" id="PS50011"/>
    </source>
</evidence>
<dbReference type="PANTHER" id="PTHR24363">
    <property type="entry name" value="SERINE/THREONINE PROTEIN KINASE"/>
    <property type="match status" value="1"/>
</dbReference>
<feature type="region of interest" description="Disordered" evidence="10">
    <location>
        <begin position="490"/>
        <end position="536"/>
    </location>
</feature>
<keyword evidence="2 12" id="KW-0723">Serine/threonine-protein kinase</keyword>
<dbReference type="InterPro" id="IPR008266">
    <property type="entry name" value="Tyr_kinase_AS"/>
</dbReference>